<accession>A0A1I8AJM2</accession>
<sequence>MLKMHCAIAGERFPPDVVPPGGESEENPRTNGRLQTMIRDGVPPDSAVKNFFLALATCNTVFVNKPQDADTVDDGYFERDNEFVVGNSVFYMGNDSTPTPTPAATPSEERPSDICLELGAQAPGTIKRTPTWTDRLNNSVKFIGKR</sequence>
<dbReference type="AlphaFoldDB" id="A0A1I8AJM2"/>
<evidence type="ECO:0000313" key="1">
    <source>
        <dbReference type="Proteomes" id="UP000095287"/>
    </source>
</evidence>
<protein>
    <submittedName>
        <fullName evidence="2">Crinkler (CRN)</fullName>
    </submittedName>
</protein>
<evidence type="ECO:0000313" key="2">
    <source>
        <dbReference type="WBParaSite" id="L893_g6142.t1"/>
    </source>
</evidence>
<reference evidence="2" key="1">
    <citation type="submission" date="2016-11" db="UniProtKB">
        <authorList>
            <consortium name="WormBaseParasite"/>
        </authorList>
    </citation>
    <scope>IDENTIFICATION</scope>
</reference>
<proteinExistence type="predicted"/>
<keyword evidence="1" id="KW-1185">Reference proteome</keyword>
<dbReference type="Proteomes" id="UP000095287">
    <property type="component" value="Unplaced"/>
</dbReference>
<name>A0A1I8AJM2_9BILA</name>
<dbReference type="WBParaSite" id="L893_g6142.t1">
    <property type="protein sequence ID" value="L893_g6142.t1"/>
    <property type="gene ID" value="L893_g6142"/>
</dbReference>
<organism evidence="1 2">
    <name type="scientific">Steinernema glaseri</name>
    <dbReference type="NCBI Taxonomy" id="37863"/>
    <lineage>
        <taxon>Eukaryota</taxon>
        <taxon>Metazoa</taxon>
        <taxon>Ecdysozoa</taxon>
        <taxon>Nematoda</taxon>
        <taxon>Chromadorea</taxon>
        <taxon>Rhabditida</taxon>
        <taxon>Tylenchina</taxon>
        <taxon>Panagrolaimomorpha</taxon>
        <taxon>Strongyloidoidea</taxon>
        <taxon>Steinernematidae</taxon>
        <taxon>Steinernema</taxon>
    </lineage>
</organism>